<evidence type="ECO:0000256" key="1">
    <source>
        <dbReference type="SAM" id="MobiDB-lite"/>
    </source>
</evidence>
<evidence type="ECO:0000313" key="2">
    <source>
        <dbReference type="EMBL" id="GHP05426.1"/>
    </source>
</evidence>
<keyword evidence="3" id="KW-1185">Reference proteome</keyword>
<evidence type="ECO:0000313" key="3">
    <source>
        <dbReference type="Proteomes" id="UP000660262"/>
    </source>
</evidence>
<organism evidence="2 3">
    <name type="scientific">Pycnococcus provasolii</name>
    <dbReference type="NCBI Taxonomy" id="41880"/>
    <lineage>
        <taxon>Eukaryota</taxon>
        <taxon>Viridiplantae</taxon>
        <taxon>Chlorophyta</taxon>
        <taxon>Pseudoscourfieldiophyceae</taxon>
        <taxon>Pseudoscourfieldiales</taxon>
        <taxon>Pycnococcaceae</taxon>
        <taxon>Pycnococcus</taxon>
    </lineage>
</organism>
<proteinExistence type="predicted"/>
<sequence>MASASSLESSLARLAQRMAPVSIAGGRRANVLCFPVLKLDRSNRSEIRNLVFDLEGMRMLNLDQDTVHKSIAVNNIVGYQPFSHNSVVIKFSGIQRDYQVTVLYAADMSLLLDALSLCVTWIHAAVVEEASQAWASLSAMAYRDVMHMGWLLITSLSSSDPRSKNLFGRQTKMWCVVLPGRILCFRTDKDTLSRSAIPLVWIDDPNQLVIRSSETSIVVRSCGGQSNDVQLNVLPRHNEEGAMFEECDVWFRSLASALVHVRQRSFEVAKAVSVAPPKPVVPAPAPHAAHAAPPPPETAQRRGSFTYQISSFVPNGEGQSAMPPPPPPPVAAPAHSFGAQPPPGYPAGGQRRRSSFSQSSVDVAVRPGMAIPTLV</sequence>
<dbReference type="EMBL" id="BNJQ01000010">
    <property type="protein sequence ID" value="GHP05426.1"/>
    <property type="molecule type" value="Genomic_DNA"/>
</dbReference>
<feature type="region of interest" description="Disordered" evidence="1">
    <location>
        <begin position="310"/>
        <end position="361"/>
    </location>
</feature>
<dbReference type="AlphaFoldDB" id="A0A830HDG7"/>
<evidence type="ECO:0008006" key="4">
    <source>
        <dbReference type="Google" id="ProtNLM"/>
    </source>
</evidence>
<feature type="region of interest" description="Disordered" evidence="1">
    <location>
        <begin position="282"/>
        <end position="301"/>
    </location>
</feature>
<reference evidence="2" key="1">
    <citation type="submission" date="2020-10" db="EMBL/GenBank/DDBJ databases">
        <title>Unveiling of a novel bifunctional photoreceptor, Dualchrome1, isolated from a cosmopolitan green alga.</title>
        <authorList>
            <person name="Suzuki S."/>
            <person name="Kawachi M."/>
        </authorList>
    </citation>
    <scope>NUCLEOTIDE SEQUENCE</scope>
    <source>
        <strain evidence="2">NIES 2893</strain>
    </source>
</reference>
<accession>A0A830HDG7</accession>
<name>A0A830HDG7_9CHLO</name>
<dbReference type="Proteomes" id="UP000660262">
    <property type="component" value="Unassembled WGS sequence"/>
</dbReference>
<protein>
    <recommendedName>
        <fullName evidence="4">PH domain-containing protein</fullName>
    </recommendedName>
</protein>
<feature type="compositionally biased region" description="Pro residues" evidence="1">
    <location>
        <begin position="322"/>
        <end position="331"/>
    </location>
</feature>
<gene>
    <name evidence="2" type="ORF">PPROV_000417700</name>
</gene>
<comment type="caution">
    <text evidence="2">The sequence shown here is derived from an EMBL/GenBank/DDBJ whole genome shotgun (WGS) entry which is preliminary data.</text>
</comment>